<organism evidence="1 2">
    <name type="scientific">Apiospora arundinis</name>
    <dbReference type="NCBI Taxonomy" id="335852"/>
    <lineage>
        <taxon>Eukaryota</taxon>
        <taxon>Fungi</taxon>
        <taxon>Dikarya</taxon>
        <taxon>Ascomycota</taxon>
        <taxon>Pezizomycotina</taxon>
        <taxon>Sordariomycetes</taxon>
        <taxon>Xylariomycetidae</taxon>
        <taxon>Amphisphaeriales</taxon>
        <taxon>Apiosporaceae</taxon>
        <taxon>Apiospora</taxon>
    </lineage>
</organism>
<name>A0ABR2HSV2_9PEZI</name>
<evidence type="ECO:0000313" key="1">
    <source>
        <dbReference type="EMBL" id="KAK8852151.1"/>
    </source>
</evidence>
<reference evidence="1 2" key="1">
    <citation type="journal article" date="2024" name="IMA Fungus">
        <title>Apiospora arundinis, a panoply of carbohydrate-active enzymes and secondary metabolites.</title>
        <authorList>
            <person name="Sorensen T."/>
            <person name="Petersen C."/>
            <person name="Muurmann A.T."/>
            <person name="Christiansen J.V."/>
            <person name="Brundto M.L."/>
            <person name="Overgaard C.K."/>
            <person name="Boysen A.T."/>
            <person name="Wollenberg R.D."/>
            <person name="Larsen T.O."/>
            <person name="Sorensen J.L."/>
            <person name="Nielsen K.L."/>
            <person name="Sondergaard T.E."/>
        </authorList>
    </citation>
    <scope>NUCLEOTIDE SEQUENCE [LARGE SCALE GENOMIC DNA]</scope>
    <source>
        <strain evidence="1 2">AAU 773</strain>
    </source>
</reference>
<evidence type="ECO:0000313" key="2">
    <source>
        <dbReference type="Proteomes" id="UP001390339"/>
    </source>
</evidence>
<gene>
    <name evidence="1" type="ORF">PGQ11_014630</name>
</gene>
<proteinExistence type="predicted"/>
<sequence>METSIIDGVDKVILDCKGDLHSSATHPGFIKIHKRRLCPGSLREYQRIRTPGAEAANEDFVLIPEVFESSACLRYLGLSDAKAEQIWQQWDRANPAYKRYHSAKDVAIRHIRSAGGLTRDTDSLNDHHWHDLLSTIGVNPQFQRNLMLPHYKNIRITNTCKYWVEYFFNHRLNTLLEIRDYSYERITYSPTDMLRRGMGPEASFCPWKDDQERSGFVTLWAGRSTNRNNGFELDWDAWKIKDWAGLRSEARDFTTGGSQGVYFTTQRDVTLHDIAWHKTNDPNANFALFQVQVPKAELESLKDGEEKVELLTTDKNWQPVVYSNRKSLPAICSNPDHPAKETRTALLIHGHVARGSDTIDLGATEGLSLGNRVSKVSRKPYLNRDGKPALQYAFRMWHPKFSSFASKAFENHEVAYIDSADVAEIERRWDVATRGTST</sequence>
<dbReference type="Proteomes" id="UP001390339">
    <property type="component" value="Unassembled WGS sequence"/>
</dbReference>
<dbReference type="EMBL" id="JAPCWZ010000009">
    <property type="protein sequence ID" value="KAK8852151.1"/>
    <property type="molecule type" value="Genomic_DNA"/>
</dbReference>
<protein>
    <submittedName>
        <fullName evidence="1">Uncharacterized protein</fullName>
    </submittedName>
</protein>
<accession>A0ABR2HSV2</accession>
<comment type="caution">
    <text evidence="1">The sequence shown here is derived from an EMBL/GenBank/DDBJ whole genome shotgun (WGS) entry which is preliminary data.</text>
</comment>
<keyword evidence="2" id="KW-1185">Reference proteome</keyword>